<protein>
    <submittedName>
        <fullName evidence="1">Uncharacterized protein</fullName>
    </submittedName>
</protein>
<reference evidence="1 2" key="1">
    <citation type="submission" date="2014-03" db="EMBL/GenBank/DDBJ databases">
        <title>The draft genome sequence of Marivita geojedonensis KCTC 23882.</title>
        <authorList>
            <person name="Lai Q."/>
            <person name="Shao Z."/>
        </authorList>
    </citation>
    <scope>NUCLEOTIDE SEQUENCE [LARGE SCALE GENOMIC DNA]</scope>
    <source>
        <strain evidence="1 2">DPG-138</strain>
    </source>
</reference>
<proteinExistence type="predicted"/>
<dbReference type="STRING" id="1123756.MGEO_07675"/>
<evidence type="ECO:0000313" key="1">
    <source>
        <dbReference type="EMBL" id="OSQ51349.1"/>
    </source>
</evidence>
<sequence length="83" mass="9217">MNNPGESIMLVEEKNIRFLEVDCDILGTAEQVSADGYRFNLTCSGIDSGPWESVLVLEGRPGNMLLETFEGDETSQRLQLCPH</sequence>
<dbReference type="AlphaFoldDB" id="A0A1X4NLV7"/>
<name>A0A1X4NLV7_9RHOB</name>
<gene>
    <name evidence="1" type="ORF">MGEO_07675</name>
</gene>
<dbReference type="EMBL" id="JFKC01000005">
    <property type="protein sequence ID" value="OSQ51349.1"/>
    <property type="molecule type" value="Genomic_DNA"/>
</dbReference>
<evidence type="ECO:0000313" key="2">
    <source>
        <dbReference type="Proteomes" id="UP000193926"/>
    </source>
</evidence>
<comment type="caution">
    <text evidence="1">The sequence shown here is derived from an EMBL/GenBank/DDBJ whole genome shotgun (WGS) entry which is preliminary data.</text>
</comment>
<keyword evidence="2" id="KW-1185">Reference proteome</keyword>
<organism evidence="1 2">
    <name type="scientific">Marivita geojedonensis</name>
    <dbReference type="NCBI Taxonomy" id="1123756"/>
    <lineage>
        <taxon>Bacteria</taxon>
        <taxon>Pseudomonadati</taxon>
        <taxon>Pseudomonadota</taxon>
        <taxon>Alphaproteobacteria</taxon>
        <taxon>Rhodobacterales</taxon>
        <taxon>Roseobacteraceae</taxon>
        <taxon>Marivita</taxon>
    </lineage>
</organism>
<dbReference type="Proteomes" id="UP000193926">
    <property type="component" value="Unassembled WGS sequence"/>
</dbReference>
<accession>A0A1X4NLV7</accession>